<keyword evidence="3" id="KW-1185">Reference proteome</keyword>
<dbReference type="Pfam" id="PF19943">
    <property type="entry name" value="DUF6405"/>
    <property type="match status" value="1"/>
</dbReference>
<accession>A0A0P4R8A6</accession>
<name>A0A0P4R8A6_9ACTN</name>
<evidence type="ECO:0000313" key="3">
    <source>
        <dbReference type="Proteomes" id="UP000048965"/>
    </source>
</evidence>
<feature type="transmembrane region" description="Helical" evidence="1">
    <location>
        <begin position="41"/>
        <end position="61"/>
    </location>
</feature>
<dbReference type="RefSeq" id="WP_042154618.1">
    <property type="nucleotide sequence ID" value="NZ_BBNO01000004.1"/>
</dbReference>
<dbReference type="AlphaFoldDB" id="A0A0P4R8A6"/>
<dbReference type="Proteomes" id="UP000048965">
    <property type="component" value="Unassembled WGS sequence"/>
</dbReference>
<keyword evidence="1" id="KW-1133">Transmembrane helix</keyword>
<dbReference type="InterPro" id="IPR045643">
    <property type="entry name" value="DUF6405"/>
</dbReference>
<reference evidence="2 3" key="2">
    <citation type="journal article" date="2015" name="Stand. Genomic Sci.">
        <title>Draft genome sequence of marine-derived Streptomyces sp. TP-A0598, a producer of anti-MRSA antibiotic lydicamycins.</title>
        <authorList>
            <person name="Komaki H."/>
            <person name="Ichikawa N."/>
            <person name="Hosoyama A."/>
            <person name="Fujita N."/>
            <person name="Igarashi Y."/>
        </authorList>
    </citation>
    <scope>NUCLEOTIDE SEQUENCE [LARGE SCALE GENOMIC DNA]</scope>
    <source>
        <strain evidence="2 3">NBRC 110027</strain>
    </source>
</reference>
<evidence type="ECO:0000313" key="2">
    <source>
        <dbReference type="EMBL" id="GAO08802.1"/>
    </source>
</evidence>
<sequence length="67" mass="7275">MRQQPPFASLSAALAALGTVLGVLAVQLRANGYEPYVESVATTSVLMWTTACLTVVTWVRYRQQSSD</sequence>
<dbReference type="OrthoDB" id="4321498at2"/>
<reference evidence="3" key="1">
    <citation type="submission" date="2014-09" db="EMBL/GenBank/DDBJ databases">
        <title>Whole genome shotgun sequence of Streptomyces sp. NBRC 110027.</title>
        <authorList>
            <person name="Komaki H."/>
            <person name="Ichikawa N."/>
            <person name="Katano-Makiyama Y."/>
            <person name="Hosoyama A."/>
            <person name="Hashimoto M."/>
            <person name="Uohara A."/>
            <person name="Kitahashi Y."/>
            <person name="Ohji S."/>
            <person name="Kimura A."/>
            <person name="Yamazoe A."/>
            <person name="Igarashi Y."/>
            <person name="Fujita N."/>
        </authorList>
    </citation>
    <scope>NUCLEOTIDE SEQUENCE [LARGE SCALE GENOMIC DNA]</scope>
    <source>
        <strain evidence="3">NBRC 110027</strain>
    </source>
</reference>
<dbReference type="EMBL" id="BBNO01000004">
    <property type="protein sequence ID" value="GAO08802.1"/>
    <property type="molecule type" value="Genomic_DNA"/>
</dbReference>
<gene>
    <name evidence="2" type="ORF">TPA0598_04_04380</name>
</gene>
<keyword evidence="1" id="KW-0472">Membrane</keyword>
<protein>
    <submittedName>
        <fullName evidence="2">Putative integral membrane protein</fullName>
    </submittedName>
</protein>
<comment type="caution">
    <text evidence="2">The sequence shown here is derived from an EMBL/GenBank/DDBJ whole genome shotgun (WGS) entry which is preliminary data.</text>
</comment>
<proteinExistence type="predicted"/>
<keyword evidence="1" id="KW-0812">Transmembrane</keyword>
<organism evidence="2 3">
    <name type="scientific">Streptomyces lydicamycinicus</name>
    <dbReference type="NCBI Taxonomy" id="1546107"/>
    <lineage>
        <taxon>Bacteria</taxon>
        <taxon>Bacillati</taxon>
        <taxon>Actinomycetota</taxon>
        <taxon>Actinomycetes</taxon>
        <taxon>Kitasatosporales</taxon>
        <taxon>Streptomycetaceae</taxon>
        <taxon>Streptomyces</taxon>
    </lineage>
</organism>
<evidence type="ECO:0000256" key="1">
    <source>
        <dbReference type="SAM" id="Phobius"/>
    </source>
</evidence>
<dbReference type="GeneID" id="90924195"/>